<name>A0A318S6S8_9DEIO</name>
<keyword evidence="3" id="KW-1185">Reference proteome</keyword>
<feature type="signal peptide" evidence="1">
    <location>
        <begin position="1"/>
        <end position="17"/>
    </location>
</feature>
<proteinExistence type="predicted"/>
<dbReference type="Proteomes" id="UP000248326">
    <property type="component" value="Unassembled WGS sequence"/>
</dbReference>
<reference evidence="2 3" key="1">
    <citation type="submission" date="2018-06" db="EMBL/GenBank/DDBJ databases">
        <title>Genomic Encyclopedia of Type Strains, Phase IV (KMG-IV): sequencing the most valuable type-strain genomes for metagenomic binning, comparative biology and taxonomic classification.</title>
        <authorList>
            <person name="Goeker M."/>
        </authorList>
    </citation>
    <scope>NUCLEOTIDE SEQUENCE [LARGE SCALE GENOMIC DNA]</scope>
    <source>
        <strain evidence="2 3">DSM 18048</strain>
    </source>
</reference>
<comment type="caution">
    <text evidence="2">The sequence shown here is derived from an EMBL/GenBank/DDBJ whole genome shotgun (WGS) entry which is preliminary data.</text>
</comment>
<dbReference type="Pfam" id="PF13552">
    <property type="entry name" value="DUF4127"/>
    <property type="match status" value="2"/>
</dbReference>
<gene>
    <name evidence="2" type="ORF">DES52_105112</name>
</gene>
<keyword evidence="1" id="KW-0732">Signal</keyword>
<evidence type="ECO:0000313" key="3">
    <source>
        <dbReference type="Proteomes" id="UP000248326"/>
    </source>
</evidence>
<feature type="chain" id="PRO_5016435280" evidence="1">
    <location>
        <begin position="18"/>
        <end position="437"/>
    </location>
</feature>
<sequence length="437" mass="47178">MKAAFTIVLAFASCASARLALLPLDSRPATSDLPARIASLRSEDVSAAPTTLLGTRERGADVSALGAWLEAQDGGPLVVALDTLAYGGLVQSRSSDASVEEALKRLEVVRTWRARTGQPVYAFVTLPRQPDARNRARNFEVAKEMVEWARQGVFAELHVTWDDALPSSPAPAEGARLRSDAPRNVRVYPGADEVLSMLVARALSPAARRLAVEFSDPGAATRLAPYEGISLTDSVRLHAEGTGWTVVPSKSTPARLPFGGTVSEPTEPSDLTLFVFNGGDARRAALRVSQLLRSGHLAVADVSRVNQGTLPLWADLGTLDRPRDLASLGAWGTPGNNFGTVLAHAKIFLEGADPARQDALLARQVANDVIFSARVRSALRAAVPESDMGSDDAQRALVNLARSFFPLRLADTYELQSADLPWRRSFEWRFELRRETP</sequence>
<dbReference type="OrthoDB" id="56056at2"/>
<dbReference type="InterPro" id="IPR025394">
    <property type="entry name" value="DUF4127"/>
</dbReference>
<evidence type="ECO:0000256" key="1">
    <source>
        <dbReference type="SAM" id="SignalP"/>
    </source>
</evidence>
<accession>A0A318S6S8</accession>
<evidence type="ECO:0000313" key="2">
    <source>
        <dbReference type="EMBL" id="PYE54474.1"/>
    </source>
</evidence>
<dbReference type="RefSeq" id="WP_110886257.1">
    <property type="nucleotide sequence ID" value="NZ_QJSX01000005.1"/>
</dbReference>
<protein>
    <submittedName>
        <fullName evidence="2">Uncharacterized protein DUF4127</fullName>
    </submittedName>
</protein>
<dbReference type="EMBL" id="QJSX01000005">
    <property type="protein sequence ID" value="PYE54474.1"/>
    <property type="molecule type" value="Genomic_DNA"/>
</dbReference>
<dbReference type="AlphaFoldDB" id="A0A318S6S8"/>
<organism evidence="2 3">
    <name type="scientific">Deinococcus yavapaiensis KR-236</name>
    <dbReference type="NCBI Taxonomy" id="694435"/>
    <lineage>
        <taxon>Bacteria</taxon>
        <taxon>Thermotogati</taxon>
        <taxon>Deinococcota</taxon>
        <taxon>Deinococci</taxon>
        <taxon>Deinococcales</taxon>
        <taxon>Deinococcaceae</taxon>
        <taxon>Deinococcus</taxon>
    </lineage>
</organism>